<protein>
    <recommendedName>
        <fullName evidence="1">F-box domain-containing protein</fullName>
    </recommendedName>
</protein>
<proteinExistence type="predicted"/>
<evidence type="ECO:0000313" key="2">
    <source>
        <dbReference type="EMBL" id="PBK74063.1"/>
    </source>
</evidence>
<dbReference type="Pfam" id="PF12937">
    <property type="entry name" value="F-box-like"/>
    <property type="match status" value="1"/>
</dbReference>
<keyword evidence="3" id="KW-1185">Reference proteome</keyword>
<accession>A0A2H3CD48</accession>
<evidence type="ECO:0000259" key="1">
    <source>
        <dbReference type="Pfam" id="PF12937"/>
    </source>
</evidence>
<dbReference type="InterPro" id="IPR032675">
    <property type="entry name" value="LRR_dom_sf"/>
</dbReference>
<dbReference type="SUPFAM" id="SSF81383">
    <property type="entry name" value="F-box domain"/>
    <property type="match status" value="1"/>
</dbReference>
<dbReference type="EMBL" id="KZ293419">
    <property type="protein sequence ID" value="PBK74063.1"/>
    <property type="molecule type" value="Genomic_DNA"/>
</dbReference>
<organism evidence="2 3">
    <name type="scientific">Armillaria solidipes</name>
    <dbReference type="NCBI Taxonomy" id="1076256"/>
    <lineage>
        <taxon>Eukaryota</taxon>
        <taxon>Fungi</taxon>
        <taxon>Dikarya</taxon>
        <taxon>Basidiomycota</taxon>
        <taxon>Agaricomycotina</taxon>
        <taxon>Agaricomycetes</taxon>
        <taxon>Agaricomycetidae</taxon>
        <taxon>Agaricales</taxon>
        <taxon>Marasmiineae</taxon>
        <taxon>Physalacriaceae</taxon>
        <taxon>Armillaria</taxon>
    </lineage>
</organism>
<gene>
    <name evidence="2" type="ORF">ARMSODRAFT_951621</name>
</gene>
<dbReference type="Gene3D" id="3.80.10.10">
    <property type="entry name" value="Ribonuclease Inhibitor"/>
    <property type="match status" value="1"/>
</dbReference>
<sequence>MAPLMIEAKDLPFDILPPILGQLTDRHDLCSCAIVSKMFSRAATPLLYETLDSRIISSTGLLRHPSTTLNQRPELSQYVHHITETGAVHCGHLPGYPDITRDALIAVSRCSNLQSMTWIDDSSTANPVLFAFMNAIHSLPVRELTIRTLSDFGDKVWQTLKQRAGLRKLSLWCMDGPPRVLEGWSDILGDTLTHLELGRCAGVPPTILITVLSDLPLLKDLRLKGAQSQSIPTIVTYLPNLETLDTEYLQSNSRMQLDRPLPVISNLTVRAHSMDNMGPNNLWRWILNLVPRPGLKSLKLHTFTVNMGDMIIPRMFILDLASVHGPTMKHFIVEDLQMTLTDVECLCVKFPELQTLVCAVASSDISSIAAVVEPAMNLRTLRLQVQWLPTQGFIARRGLFNAHHAKDMMLRYERSVLRVIEIGSTLYTVSIIYLADRDDMRILLFRESGFYAMDSWYLKSLRTLLKMSGVPERRVLYFMES</sequence>
<name>A0A2H3CD48_9AGAR</name>
<feature type="domain" description="F-box" evidence="1">
    <location>
        <begin position="10"/>
        <end position="52"/>
    </location>
</feature>
<dbReference type="SUPFAM" id="SSF52047">
    <property type="entry name" value="RNI-like"/>
    <property type="match status" value="1"/>
</dbReference>
<dbReference type="InterPro" id="IPR036047">
    <property type="entry name" value="F-box-like_dom_sf"/>
</dbReference>
<evidence type="ECO:0000313" key="3">
    <source>
        <dbReference type="Proteomes" id="UP000218334"/>
    </source>
</evidence>
<dbReference type="InterPro" id="IPR001810">
    <property type="entry name" value="F-box_dom"/>
</dbReference>
<dbReference type="Proteomes" id="UP000218334">
    <property type="component" value="Unassembled WGS sequence"/>
</dbReference>
<reference evidence="3" key="1">
    <citation type="journal article" date="2017" name="Nat. Ecol. Evol.">
        <title>Genome expansion and lineage-specific genetic innovations in the forest pathogenic fungi Armillaria.</title>
        <authorList>
            <person name="Sipos G."/>
            <person name="Prasanna A.N."/>
            <person name="Walter M.C."/>
            <person name="O'Connor E."/>
            <person name="Balint B."/>
            <person name="Krizsan K."/>
            <person name="Kiss B."/>
            <person name="Hess J."/>
            <person name="Varga T."/>
            <person name="Slot J."/>
            <person name="Riley R."/>
            <person name="Boka B."/>
            <person name="Rigling D."/>
            <person name="Barry K."/>
            <person name="Lee J."/>
            <person name="Mihaltcheva S."/>
            <person name="LaButti K."/>
            <person name="Lipzen A."/>
            <person name="Waldron R."/>
            <person name="Moloney N.M."/>
            <person name="Sperisen C."/>
            <person name="Kredics L."/>
            <person name="Vagvoelgyi C."/>
            <person name="Patrignani A."/>
            <person name="Fitzpatrick D."/>
            <person name="Nagy I."/>
            <person name="Doyle S."/>
            <person name="Anderson J.B."/>
            <person name="Grigoriev I.V."/>
            <person name="Gueldener U."/>
            <person name="Muensterkoetter M."/>
            <person name="Nagy L.G."/>
        </authorList>
    </citation>
    <scope>NUCLEOTIDE SEQUENCE [LARGE SCALE GENOMIC DNA]</scope>
    <source>
        <strain evidence="3">28-4</strain>
    </source>
</reference>
<dbReference type="STRING" id="1076256.A0A2H3CD48"/>
<dbReference type="AlphaFoldDB" id="A0A2H3CD48"/>